<reference evidence="2 3" key="1">
    <citation type="submission" date="2021-01" db="EMBL/GenBank/DDBJ databases">
        <title>Whole genome shotgun sequence of Actinoplanes couchii NBRC 106145.</title>
        <authorList>
            <person name="Komaki H."/>
            <person name="Tamura T."/>
        </authorList>
    </citation>
    <scope>NUCLEOTIDE SEQUENCE [LARGE SCALE GENOMIC DNA]</scope>
    <source>
        <strain evidence="2 3">NBRC 106145</strain>
    </source>
</reference>
<proteinExistence type="predicted"/>
<keyword evidence="3" id="KW-1185">Reference proteome</keyword>
<evidence type="ECO:0000256" key="1">
    <source>
        <dbReference type="SAM" id="MobiDB-lite"/>
    </source>
</evidence>
<evidence type="ECO:0000313" key="2">
    <source>
        <dbReference type="EMBL" id="GID61855.1"/>
    </source>
</evidence>
<sequence>MHSGVTLVAAETSPENGGTATVRYLGAGRLQPRFVSRTREGKAPGSYGSSS</sequence>
<gene>
    <name evidence="2" type="ORF">Aco03nite_102590</name>
</gene>
<feature type="region of interest" description="Disordered" evidence="1">
    <location>
        <begin position="1"/>
        <end position="20"/>
    </location>
</feature>
<evidence type="ECO:0000313" key="3">
    <source>
        <dbReference type="Proteomes" id="UP000612282"/>
    </source>
</evidence>
<protein>
    <submittedName>
        <fullName evidence="2">Uncharacterized protein</fullName>
    </submittedName>
</protein>
<accession>A0ABQ3XTN3</accession>
<comment type="caution">
    <text evidence="2">The sequence shown here is derived from an EMBL/GenBank/DDBJ whole genome shotgun (WGS) entry which is preliminary data.</text>
</comment>
<dbReference type="EMBL" id="BOMG01000142">
    <property type="protein sequence ID" value="GID61855.1"/>
    <property type="molecule type" value="Genomic_DNA"/>
</dbReference>
<dbReference type="Proteomes" id="UP000612282">
    <property type="component" value="Unassembled WGS sequence"/>
</dbReference>
<name>A0ABQ3XTN3_9ACTN</name>
<feature type="region of interest" description="Disordered" evidence="1">
    <location>
        <begin position="29"/>
        <end position="51"/>
    </location>
</feature>
<organism evidence="2 3">
    <name type="scientific">Actinoplanes couchii</name>
    <dbReference type="NCBI Taxonomy" id="403638"/>
    <lineage>
        <taxon>Bacteria</taxon>
        <taxon>Bacillati</taxon>
        <taxon>Actinomycetota</taxon>
        <taxon>Actinomycetes</taxon>
        <taxon>Micromonosporales</taxon>
        <taxon>Micromonosporaceae</taxon>
        <taxon>Actinoplanes</taxon>
    </lineage>
</organism>